<sequence length="217" mass="24213">MSQPRIPVRPVDDWTDEVDEAFSALRAHVPGGQAAATDGPVARPQSHILGIYAWHPALIRGWMPFSNHLRNSTLPDRVREIAIVRSTWLGYGEYEWAQHVRMSRAAGWLTDAEIAGLSEGPDAAVWSKGDSAVVRAVDELCGSKNIADGTWSELEAQFSRQQLIDFVFTVGTYDMHCMAFNALGLELEDGMTGFPDEHRPADHRPADHRPAEQRRDR</sequence>
<evidence type="ECO:0000259" key="2">
    <source>
        <dbReference type="Pfam" id="PF02627"/>
    </source>
</evidence>
<dbReference type="PANTHER" id="PTHR34846:SF5">
    <property type="entry name" value="CARBOXYMUCONOLACTONE DECARBOXYLASE-LIKE DOMAIN-CONTAINING PROTEIN"/>
    <property type="match status" value="1"/>
</dbReference>
<feature type="domain" description="Carboxymuconolactone decarboxylase-like" evidence="2">
    <location>
        <begin position="56"/>
        <end position="120"/>
    </location>
</feature>
<feature type="region of interest" description="Disordered" evidence="1">
    <location>
        <begin position="193"/>
        <end position="217"/>
    </location>
</feature>
<keyword evidence="4" id="KW-1185">Reference proteome</keyword>
<evidence type="ECO:0000313" key="4">
    <source>
        <dbReference type="Proteomes" id="UP001592528"/>
    </source>
</evidence>
<dbReference type="InterPro" id="IPR029032">
    <property type="entry name" value="AhpD-like"/>
</dbReference>
<proteinExistence type="predicted"/>
<protein>
    <submittedName>
        <fullName evidence="3">Carboxymuconolactone decarboxylase family protein</fullName>
    </submittedName>
</protein>
<name>A0ABV6UV00_9ACTN</name>
<dbReference type="SUPFAM" id="SSF69118">
    <property type="entry name" value="AhpD-like"/>
    <property type="match status" value="1"/>
</dbReference>
<reference evidence="3 4" key="1">
    <citation type="submission" date="2024-09" db="EMBL/GenBank/DDBJ databases">
        <authorList>
            <person name="Lee S.D."/>
        </authorList>
    </citation>
    <scope>NUCLEOTIDE SEQUENCE [LARGE SCALE GENOMIC DNA]</scope>
    <source>
        <strain evidence="3 4">N1-5</strain>
    </source>
</reference>
<comment type="caution">
    <text evidence="3">The sequence shown here is derived from an EMBL/GenBank/DDBJ whole genome shotgun (WGS) entry which is preliminary data.</text>
</comment>
<dbReference type="EMBL" id="JBHEZZ010000019">
    <property type="protein sequence ID" value="MFC1405289.1"/>
    <property type="molecule type" value="Genomic_DNA"/>
</dbReference>
<gene>
    <name evidence="3" type="ORF">ACEZDJ_28795</name>
</gene>
<evidence type="ECO:0000313" key="3">
    <source>
        <dbReference type="EMBL" id="MFC1405289.1"/>
    </source>
</evidence>
<accession>A0ABV6UV00</accession>
<dbReference type="InterPro" id="IPR003779">
    <property type="entry name" value="CMD-like"/>
</dbReference>
<dbReference type="Proteomes" id="UP001592528">
    <property type="component" value="Unassembled WGS sequence"/>
</dbReference>
<dbReference type="Gene3D" id="1.20.1290.10">
    <property type="entry name" value="AhpD-like"/>
    <property type="match status" value="1"/>
</dbReference>
<dbReference type="PANTHER" id="PTHR34846">
    <property type="entry name" value="4-CARBOXYMUCONOLACTONE DECARBOXYLASE FAMILY PROTEIN (AFU_ORTHOLOGUE AFUA_6G11590)"/>
    <property type="match status" value="1"/>
</dbReference>
<feature type="compositionally biased region" description="Basic and acidic residues" evidence="1">
    <location>
        <begin position="195"/>
        <end position="217"/>
    </location>
</feature>
<evidence type="ECO:0000256" key="1">
    <source>
        <dbReference type="SAM" id="MobiDB-lite"/>
    </source>
</evidence>
<organism evidence="3 4">
    <name type="scientific">Streptacidiphilus cavernicola</name>
    <dbReference type="NCBI Taxonomy" id="3342716"/>
    <lineage>
        <taxon>Bacteria</taxon>
        <taxon>Bacillati</taxon>
        <taxon>Actinomycetota</taxon>
        <taxon>Actinomycetes</taxon>
        <taxon>Kitasatosporales</taxon>
        <taxon>Streptomycetaceae</taxon>
        <taxon>Streptacidiphilus</taxon>
    </lineage>
</organism>
<dbReference type="Pfam" id="PF02627">
    <property type="entry name" value="CMD"/>
    <property type="match status" value="1"/>
</dbReference>
<dbReference type="RefSeq" id="WP_051725815.1">
    <property type="nucleotide sequence ID" value="NZ_JBHEZZ010000019.1"/>
</dbReference>